<keyword evidence="2" id="KW-0812">Transmembrane</keyword>
<name>A0A7G8BMX2_9BACT</name>
<evidence type="ECO:0000313" key="3">
    <source>
        <dbReference type="EMBL" id="QNI33892.1"/>
    </source>
</evidence>
<sequence length="87" mass="9456">MSIQKWHVGKLIILWSWGGVIAALALTDFTTRPVNSAPGLHLIELLIVLIILVALSAVSWHWLGGKESDSTECENSRSTSSNDDAVD</sequence>
<feature type="region of interest" description="Disordered" evidence="1">
    <location>
        <begin position="66"/>
        <end position="87"/>
    </location>
</feature>
<dbReference type="AlphaFoldDB" id="A0A7G8BMX2"/>
<evidence type="ECO:0000256" key="2">
    <source>
        <dbReference type="SAM" id="Phobius"/>
    </source>
</evidence>
<reference evidence="3 4" key="1">
    <citation type="submission" date="2020-08" db="EMBL/GenBank/DDBJ databases">
        <title>Edaphobacter telluris sp. nov. and Acidobacterium dinghuensis sp. nov., two acidobacteria isolated from forest soil.</title>
        <authorList>
            <person name="Fu J."/>
            <person name="Qiu L."/>
        </authorList>
    </citation>
    <scope>NUCLEOTIDE SEQUENCE [LARGE SCALE GENOMIC DNA]</scope>
    <source>
        <strain evidence="3">4Y35</strain>
    </source>
</reference>
<dbReference type="Proteomes" id="UP000515312">
    <property type="component" value="Chromosome"/>
</dbReference>
<dbReference type="KEGG" id="adin:H7849_08290"/>
<evidence type="ECO:0000313" key="4">
    <source>
        <dbReference type="Proteomes" id="UP000515312"/>
    </source>
</evidence>
<dbReference type="RefSeq" id="WP_186745612.1">
    <property type="nucleotide sequence ID" value="NZ_CP060394.1"/>
</dbReference>
<dbReference type="EMBL" id="CP060394">
    <property type="protein sequence ID" value="QNI33892.1"/>
    <property type="molecule type" value="Genomic_DNA"/>
</dbReference>
<keyword evidence="4" id="KW-1185">Reference proteome</keyword>
<organism evidence="3 4">
    <name type="scientific">Alloacidobacterium dinghuense</name>
    <dbReference type="NCBI Taxonomy" id="2763107"/>
    <lineage>
        <taxon>Bacteria</taxon>
        <taxon>Pseudomonadati</taxon>
        <taxon>Acidobacteriota</taxon>
        <taxon>Terriglobia</taxon>
        <taxon>Terriglobales</taxon>
        <taxon>Acidobacteriaceae</taxon>
        <taxon>Alloacidobacterium</taxon>
    </lineage>
</organism>
<feature type="compositionally biased region" description="Polar residues" evidence="1">
    <location>
        <begin position="76"/>
        <end position="87"/>
    </location>
</feature>
<keyword evidence="2" id="KW-1133">Transmembrane helix</keyword>
<proteinExistence type="predicted"/>
<gene>
    <name evidence="3" type="ORF">H7849_08290</name>
</gene>
<feature type="transmembrane region" description="Helical" evidence="2">
    <location>
        <begin position="42"/>
        <end position="63"/>
    </location>
</feature>
<accession>A0A7G8BMX2</accession>
<keyword evidence="2" id="KW-0472">Membrane</keyword>
<protein>
    <submittedName>
        <fullName evidence="3">Uncharacterized protein</fullName>
    </submittedName>
</protein>
<evidence type="ECO:0000256" key="1">
    <source>
        <dbReference type="SAM" id="MobiDB-lite"/>
    </source>
</evidence>
<feature type="transmembrane region" description="Helical" evidence="2">
    <location>
        <begin position="12"/>
        <end position="30"/>
    </location>
</feature>